<dbReference type="PROSITE" id="PS00292">
    <property type="entry name" value="CYCLINS"/>
    <property type="match status" value="1"/>
</dbReference>
<dbReference type="SMART" id="SM01332">
    <property type="entry name" value="Cyclin_C"/>
    <property type="match status" value="1"/>
</dbReference>
<dbReference type="STRING" id="180498.A0A067L331"/>
<evidence type="ECO:0000313" key="11">
    <source>
        <dbReference type="Proteomes" id="UP000027138"/>
    </source>
</evidence>
<dbReference type="Pfam" id="PF00134">
    <property type="entry name" value="Cyclin_N"/>
    <property type="match status" value="1"/>
</dbReference>
<reference evidence="10 11" key="1">
    <citation type="journal article" date="2014" name="PLoS ONE">
        <title>Global Analysis of Gene Expression Profiles in Physic Nut (Jatropha curcas L.) Seedlings Exposed to Salt Stress.</title>
        <authorList>
            <person name="Zhang L."/>
            <person name="Zhang C."/>
            <person name="Wu P."/>
            <person name="Chen Y."/>
            <person name="Li M."/>
            <person name="Jiang H."/>
            <person name="Wu G."/>
        </authorList>
    </citation>
    <scope>NUCLEOTIDE SEQUENCE [LARGE SCALE GENOMIC DNA]</scope>
    <source>
        <strain evidence="11">cv. GZQX0401</strain>
        <tissue evidence="10">Young leaves</tissue>
    </source>
</reference>
<dbReference type="InterPro" id="IPR013763">
    <property type="entry name" value="Cyclin-like_dom"/>
</dbReference>
<comment type="similarity">
    <text evidence="1">Belongs to the cyclin family. Cyclin D subfamily.</text>
</comment>
<dbReference type="CDD" id="cd20544">
    <property type="entry name" value="CYCLIN_AtCycD-like_rpt2"/>
    <property type="match status" value="1"/>
</dbReference>
<evidence type="ECO:0000256" key="5">
    <source>
        <dbReference type="ARBA" id="ARBA00023306"/>
    </source>
</evidence>
<feature type="domain" description="Cyclin-like" evidence="8">
    <location>
        <begin position="81"/>
        <end position="167"/>
    </location>
</feature>
<dbReference type="InterPro" id="IPR006671">
    <property type="entry name" value="Cyclin_N"/>
</dbReference>
<evidence type="ECO:0000256" key="4">
    <source>
        <dbReference type="ARBA" id="ARBA00023127"/>
    </source>
</evidence>
<evidence type="ECO:0000256" key="3">
    <source>
        <dbReference type="ARBA" id="ARBA00022618"/>
    </source>
</evidence>
<dbReference type="OrthoDB" id="306099at2759"/>
<gene>
    <name evidence="10" type="ORF">JCGZ_16035</name>
</gene>
<evidence type="ECO:0000259" key="8">
    <source>
        <dbReference type="SMART" id="SM00385"/>
    </source>
</evidence>
<protein>
    <recommendedName>
        <fullName evidence="6">B-like cyclin</fullName>
    </recommendedName>
</protein>
<dbReference type="InterPro" id="IPR004367">
    <property type="entry name" value="Cyclin_C-dom"/>
</dbReference>
<proteinExistence type="inferred from homology"/>
<evidence type="ECO:0000256" key="2">
    <source>
        <dbReference type="ARBA" id="ARBA00011177"/>
    </source>
</evidence>
<dbReference type="SUPFAM" id="SSF47954">
    <property type="entry name" value="Cyclin-like"/>
    <property type="match status" value="1"/>
</dbReference>
<dbReference type="KEGG" id="jcu:105630855"/>
<keyword evidence="3" id="KW-0132">Cell division</keyword>
<dbReference type="FunFam" id="1.10.472.10:FF:000219">
    <property type="entry name" value="Cyclin-D5-1"/>
    <property type="match status" value="1"/>
</dbReference>
<dbReference type="InterPro" id="IPR048258">
    <property type="entry name" value="Cyclins_cyclin-box"/>
</dbReference>
<name>A0A067L331_JATCU</name>
<evidence type="ECO:0000256" key="1">
    <source>
        <dbReference type="ARBA" id="ARBA00009065"/>
    </source>
</evidence>
<keyword evidence="5" id="KW-0131">Cell cycle</keyword>
<dbReference type="Pfam" id="PF02984">
    <property type="entry name" value="Cyclin_C"/>
    <property type="match status" value="1"/>
</dbReference>
<sequence>MKGESFSGLLCQESETCLEEEEVMIDEDAFIDISMSYGGDLGREEDYLEMLFEREINFRLKRDQSMDIDNWVKCARLEAITWILKTRAFFGFRLQTAYLSMTYFDRFLSRRSIDSEKSWAVKLLSVACLSLAAKMEEIKVPSLSEFQIEDYNFESRVIQRMELLVLNTMEWRMISITPFVFLHYFIIKFSEESPPRHIVSRTVGFILDLMREINLMDHRPSVIAVAATLMALDQSLTRQAMECKMNSISHSGFLEIDDVFQCYSIIQKLEMENLKIPNLSKSSAGELRPIDVLESSSVTCDINTKRKRFAFNQNYGLSTEEKRHR</sequence>
<dbReference type="Gene3D" id="1.10.472.10">
    <property type="entry name" value="Cyclin-like"/>
    <property type="match status" value="2"/>
</dbReference>
<evidence type="ECO:0000256" key="6">
    <source>
        <dbReference type="ARBA" id="ARBA00032263"/>
    </source>
</evidence>
<dbReference type="Proteomes" id="UP000027138">
    <property type="component" value="Unassembled WGS sequence"/>
</dbReference>
<dbReference type="FunFam" id="1.10.472.10:FF:000069">
    <property type="entry name" value="Cyclin-D5-1"/>
    <property type="match status" value="1"/>
</dbReference>
<evidence type="ECO:0000256" key="7">
    <source>
        <dbReference type="RuleBase" id="RU000383"/>
    </source>
</evidence>
<dbReference type="GO" id="GO:0051301">
    <property type="term" value="P:cell division"/>
    <property type="evidence" value="ECO:0007669"/>
    <property type="project" value="UniProtKB-KW"/>
</dbReference>
<accession>A0A067L331</accession>
<evidence type="ECO:0000313" key="10">
    <source>
        <dbReference type="EMBL" id="KDP41628.1"/>
    </source>
</evidence>
<dbReference type="InterPro" id="IPR036915">
    <property type="entry name" value="Cyclin-like_sf"/>
</dbReference>
<feature type="domain" description="Cyclin C-terminal" evidence="9">
    <location>
        <begin position="176"/>
        <end position="301"/>
    </location>
</feature>
<comment type="subunit">
    <text evidence="2">Interacts with the CDC2 protein kinase to form a serine/threonine kinase holoenzyme complex also known as maturation promoting factor (MPF). The cyclin subunit imparts substrate specificity to the complex.</text>
</comment>
<dbReference type="SMART" id="SM00385">
    <property type="entry name" value="CYCLIN"/>
    <property type="match status" value="1"/>
</dbReference>
<dbReference type="CDD" id="cd20543">
    <property type="entry name" value="CYCLIN_AtCycD-like_rpt1"/>
    <property type="match status" value="1"/>
</dbReference>
<organism evidence="10 11">
    <name type="scientific">Jatropha curcas</name>
    <name type="common">Barbados nut</name>
    <dbReference type="NCBI Taxonomy" id="180498"/>
    <lineage>
        <taxon>Eukaryota</taxon>
        <taxon>Viridiplantae</taxon>
        <taxon>Streptophyta</taxon>
        <taxon>Embryophyta</taxon>
        <taxon>Tracheophyta</taxon>
        <taxon>Spermatophyta</taxon>
        <taxon>Magnoliopsida</taxon>
        <taxon>eudicotyledons</taxon>
        <taxon>Gunneridae</taxon>
        <taxon>Pentapetalae</taxon>
        <taxon>rosids</taxon>
        <taxon>fabids</taxon>
        <taxon>Malpighiales</taxon>
        <taxon>Euphorbiaceae</taxon>
        <taxon>Crotonoideae</taxon>
        <taxon>Jatropheae</taxon>
        <taxon>Jatropha</taxon>
    </lineage>
</organism>
<keyword evidence="4 7" id="KW-0195">Cyclin</keyword>
<dbReference type="PANTHER" id="PTHR10177">
    <property type="entry name" value="CYCLINS"/>
    <property type="match status" value="1"/>
</dbReference>
<dbReference type="EMBL" id="KK914318">
    <property type="protein sequence ID" value="KDP41628.1"/>
    <property type="molecule type" value="Genomic_DNA"/>
</dbReference>
<keyword evidence="11" id="KW-1185">Reference proteome</keyword>
<dbReference type="AlphaFoldDB" id="A0A067L331"/>
<evidence type="ECO:0000259" key="9">
    <source>
        <dbReference type="SMART" id="SM01332"/>
    </source>
</evidence>
<dbReference type="InterPro" id="IPR039361">
    <property type="entry name" value="Cyclin"/>
</dbReference>